<organism evidence="2 3">
    <name type="scientific">Gonium pectorale</name>
    <name type="common">Green alga</name>
    <dbReference type="NCBI Taxonomy" id="33097"/>
    <lineage>
        <taxon>Eukaryota</taxon>
        <taxon>Viridiplantae</taxon>
        <taxon>Chlorophyta</taxon>
        <taxon>core chlorophytes</taxon>
        <taxon>Chlorophyceae</taxon>
        <taxon>CS clade</taxon>
        <taxon>Chlamydomonadales</taxon>
        <taxon>Volvocaceae</taxon>
        <taxon>Gonium</taxon>
    </lineage>
</organism>
<feature type="region of interest" description="Disordered" evidence="1">
    <location>
        <begin position="430"/>
        <end position="451"/>
    </location>
</feature>
<accession>A0A150G1W0</accession>
<evidence type="ECO:0000313" key="2">
    <source>
        <dbReference type="EMBL" id="KXZ43837.1"/>
    </source>
</evidence>
<sequence length="1045" mass="102677">MPTASFGAPSLADRWADRGPSRGDATSRSSSPEPHASGLLLLGCMRSWRGRRRSGASATVAAATAGELQTQRAAQALGGEAAAETAMPEPALAEPPSTVEAPTGRFGRWRSRLLRRRGKRGATSGAVAPAPPAPPAKDGTGAGAALEAVSMSEPAIHTGAAAAAAAAVSVPFAAAAGDATQGGPALGTCGAGGVDALAAGLGSVAAAPAAHLMAGSAATAADPGRLTATVAAMLYETSSSCCDASAMSVFSDATTTGECASRRASSRDECGTASRGTIDRLSEGTSIAETGTAAPAAAMALPAGGNAFSQPAVALVRELSLRAAAAGDGGGGGGGGELMAELEVGLTALVAEARCRDAAVAAVAGLGPLGRNSGGGRRPTRPSPLYVSPVQQTVLTLKVTNLGDRTFPQACRELQAAACGAAEAVLRRGGGGLGSGPSDVSPRPCDPATDHLVCPRGERLASVGGWRLAPPSSDSGVAASAEAWAAALAAGVATISAAALPEGISRSVQEPVEQPLPPHWAALGDPLGQHCRDALGPHRLQRITEGQELRARPLTPLPMVPGSGPGSGGGSGGGGGGGGGVDAKSGERALRPTRAERPGSTAAAAAAVQPEIPAAEATVEAAREEGDDVDAHVTAAASIRATETAEALVRGPEGSMLLALMEPPVIALRAPAGPRGAGGGTDAEVELRIMRQDGAPVTLVPVAATEAEAEAGGAAGAASLPETPAAATAGGRRAQARRGRRQPTAQAAQQPAQLPPAAQPAVRLVVLQGGRLVADEQLQLRQQQQQQMGAGEAGGAVRVEAGGPAAAAAAEAAGQQLGSGPTPGYRLALRGLREGPALLLLLPPPPPPPVSACCFPPSSSPRPGRVVRRKGPTQPSEPSSHAAAAAAAAESVVAYTCTLPLVALPLLAIPEPMASELASLLDPMAEALADQMAAAEQRREGAQAGGGGGGAAAKPPSGADPWVRALALENHLSPLLADVGDLIAARGQASPGDGGGSGLSVEDELLTEAGGLLGAESEELAGHVLGFLREHGMHVSGGGAGDQNL</sequence>
<feature type="compositionally biased region" description="Low complexity" evidence="1">
    <location>
        <begin position="73"/>
        <end position="96"/>
    </location>
</feature>
<feature type="compositionally biased region" description="Low complexity" evidence="1">
    <location>
        <begin position="713"/>
        <end position="733"/>
    </location>
</feature>
<protein>
    <submittedName>
        <fullName evidence="2">Uncharacterized protein</fullName>
    </submittedName>
</protein>
<feature type="compositionally biased region" description="Low complexity" evidence="1">
    <location>
        <begin position="852"/>
        <end position="864"/>
    </location>
</feature>
<evidence type="ECO:0000313" key="3">
    <source>
        <dbReference type="Proteomes" id="UP000075714"/>
    </source>
</evidence>
<feature type="region of interest" description="Disordered" evidence="1">
    <location>
        <begin position="368"/>
        <end position="387"/>
    </location>
</feature>
<dbReference type="EMBL" id="LSYV01000080">
    <property type="protein sequence ID" value="KXZ43837.1"/>
    <property type="molecule type" value="Genomic_DNA"/>
</dbReference>
<feature type="compositionally biased region" description="Low complexity" evidence="1">
    <location>
        <begin position="598"/>
        <end position="612"/>
    </location>
</feature>
<evidence type="ECO:0000256" key="1">
    <source>
        <dbReference type="SAM" id="MobiDB-lite"/>
    </source>
</evidence>
<feature type="region of interest" description="Disordered" evidence="1">
    <location>
        <begin position="546"/>
        <end position="612"/>
    </location>
</feature>
<feature type="region of interest" description="Disordered" evidence="1">
    <location>
        <begin position="931"/>
        <end position="957"/>
    </location>
</feature>
<feature type="region of interest" description="Disordered" evidence="1">
    <location>
        <begin position="713"/>
        <end position="757"/>
    </location>
</feature>
<dbReference type="AlphaFoldDB" id="A0A150G1W0"/>
<feature type="compositionally biased region" description="Gly residues" evidence="1">
    <location>
        <begin position="563"/>
        <end position="581"/>
    </location>
</feature>
<comment type="caution">
    <text evidence="2">The sequence shown here is derived from an EMBL/GenBank/DDBJ whole genome shotgun (WGS) entry which is preliminary data.</text>
</comment>
<name>A0A150G1W0_GONPE</name>
<gene>
    <name evidence="2" type="ORF">GPECTOR_79g116</name>
</gene>
<proteinExistence type="predicted"/>
<keyword evidence="3" id="KW-1185">Reference proteome</keyword>
<feature type="compositionally biased region" description="Basic and acidic residues" evidence="1">
    <location>
        <begin position="584"/>
        <end position="597"/>
    </location>
</feature>
<feature type="region of interest" description="Disordered" evidence="1">
    <location>
        <begin position="1"/>
        <end position="39"/>
    </location>
</feature>
<feature type="region of interest" description="Disordered" evidence="1">
    <location>
        <begin position="73"/>
        <end position="141"/>
    </location>
</feature>
<dbReference type="Proteomes" id="UP000075714">
    <property type="component" value="Unassembled WGS sequence"/>
</dbReference>
<feature type="compositionally biased region" description="Low complexity" evidence="1">
    <location>
        <begin position="742"/>
        <end position="752"/>
    </location>
</feature>
<reference evidence="3" key="1">
    <citation type="journal article" date="2016" name="Nat. Commun.">
        <title>The Gonium pectorale genome demonstrates co-option of cell cycle regulation during the evolution of multicellularity.</title>
        <authorList>
            <person name="Hanschen E.R."/>
            <person name="Marriage T.N."/>
            <person name="Ferris P.J."/>
            <person name="Hamaji T."/>
            <person name="Toyoda A."/>
            <person name="Fujiyama A."/>
            <person name="Neme R."/>
            <person name="Noguchi H."/>
            <person name="Minakuchi Y."/>
            <person name="Suzuki M."/>
            <person name="Kawai-Toyooka H."/>
            <person name="Smith D.R."/>
            <person name="Sparks H."/>
            <person name="Anderson J."/>
            <person name="Bakaric R."/>
            <person name="Luria V."/>
            <person name="Karger A."/>
            <person name="Kirschner M.W."/>
            <person name="Durand P.M."/>
            <person name="Michod R.E."/>
            <person name="Nozaki H."/>
            <person name="Olson B.J."/>
        </authorList>
    </citation>
    <scope>NUCLEOTIDE SEQUENCE [LARGE SCALE GENOMIC DNA]</scope>
    <source>
        <strain evidence="3">NIES-2863</strain>
    </source>
</reference>
<feature type="region of interest" description="Disordered" evidence="1">
    <location>
        <begin position="852"/>
        <end position="882"/>
    </location>
</feature>
<feature type="compositionally biased region" description="Basic residues" evidence="1">
    <location>
        <begin position="107"/>
        <end position="120"/>
    </location>
</feature>